<organism evidence="1 2">
    <name type="scientific">Smallanthus sonchifolius</name>
    <dbReference type="NCBI Taxonomy" id="185202"/>
    <lineage>
        <taxon>Eukaryota</taxon>
        <taxon>Viridiplantae</taxon>
        <taxon>Streptophyta</taxon>
        <taxon>Embryophyta</taxon>
        <taxon>Tracheophyta</taxon>
        <taxon>Spermatophyta</taxon>
        <taxon>Magnoliopsida</taxon>
        <taxon>eudicotyledons</taxon>
        <taxon>Gunneridae</taxon>
        <taxon>Pentapetalae</taxon>
        <taxon>asterids</taxon>
        <taxon>campanulids</taxon>
        <taxon>Asterales</taxon>
        <taxon>Asteraceae</taxon>
        <taxon>Asteroideae</taxon>
        <taxon>Heliantheae alliance</taxon>
        <taxon>Millerieae</taxon>
        <taxon>Smallanthus</taxon>
    </lineage>
</organism>
<reference evidence="1 2" key="2">
    <citation type="journal article" date="2022" name="Mol. Ecol. Resour.">
        <title>The genomes of chicory, endive, great burdock and yacon provide insights into Asteraceae paleo-polyploidization history and plant inulin production.</title>
        <authorList>
            <person name="Fan W."/>
            <person name="Wang S."/>
            <person name="Wang H."/>
            <person name="Wang A."/>
            <person name="Jiang F."/>
            <person name="Liu H."/>
            <person name="Zhao H."/>
            <person name="Xu D."/>
            <person name="Zhang Y."/>
        </authorList>
    </citation>
    <scope>NUCLEOTIDE SEQUENCE [LARGE SCALE GENOMIC DNA]</scope>
    <source>
        <strain evidence="2">cv. Yunnan</strain>
        <tissue evidence="1">Leaves</tissue>
    </source>
</reference>
<comment type="caution">
    <text evidence="1">The sequence shown here is derived from an EMBL/GenBank/DDBJ whole genome shotgun (WGS) entry which is preliminary data.</text>
</comment>
<protein>
    <submittedName>
        <fullName evidence="1">Uncharacterized protein</fullName>
    </submittedName>
</protein>
<reference evidence="2" key="1">
    <citation type="journal article" date="2022" name="Mol. Ecol. Resour.">
        <title>The genomes of chicory, endive, great burdock and yacon provide insights into Asteraceae palaeo-polyploidization history and plant inulin production.</title>
        <authorList>
            <person name="Fan W."/>
            <person name="Wang S."/>
            <person name="Wang H."/>
            <person name="Wang A."/>
            <person name="Jiang F."/>
            <person name="Liu H."/>
            <person name="Zhao H."/>
            <person name="Xu D."/>
            <person name="Zhang Y."/>
        </authorList>
    </citation>
    <scope>NUCLEOTIDE SEQUENCE [LARGE SCALE GENOMIC DNA]</scope>
    <source>
        <strain evidence="2">cv. Yunnan</strain>
    </source>
</reference>
<accession>A0ACB9JGT1</accession>
<sequence length="204" mass="22703">MAIATCPNDSHKGCRAALLLPDETFSSVVTGSALTIAPMIQTGTIDIIPSDLRWNWDSLLRFPASFLCLQPIGSFVNLLDGTHLHFVHATLKSPHVASHSLRRTLEFNSCYITNVTSLATNIQILDPTILVAGEKKWCLDKELLLEPPLALVEKPNMKDLIEGLFFFLEKKWCLDKGILLEPSLALVETEYEGPYGETEYEGPY</sequence>
<evidence type="ECO:0000313" key="2">
    <source>
        <dbReference type="Proteomes" id="UP001056120"/>
    </source>
</evidence>
<gene>
    <name evidence="1" type="ORF">L1987_13334</name>
</gene>
<proteinExistence type="predicted"/>
<evidence type="ECO:0000313" key="1">
    <source>
        <dbReference type="EMBL" id="KAI3819495.1"/>
    </source>
</evidence>
<keyword evidence="2" id="KW-1185">Reference proteome</keyword>
<dbReference type="Proteomes" id="UP001056120">
    <property type="component" value="Linkage Group LG04"/>
</dbReference>
<dbReference type="EMBL" id="CM042021">
    <property type="protein sequence ID" value="KAI3819495.1"/>
    <property type="molecule type" value="Genomic_DNA"/>
</dbReference>
<name>A0ACB9JGT1_9ASTR</name>